<organism evidence="3 4">
    <name type="scientific">Sphaceloma murrayae</name>
    <dbReference type="NCBI Taxonomy" id="2082308"/>
    <lineage>
        <taxon>Eukaryota</taxon>
        <taxon>Fungi</taxon>
        <taxon>Dikarya</taxon>
        <taxon>Ascomycota</taxon>
        <taxon>Pezizomycotina</taxon>
        <taxon>Dothideomycetes</taxon>
        <taxon>Dothideomycetidae</taxon>
        <taxon>Myriangiales</taxon>
        <taxon>Elsinoaceae</taxon>
        <taxon>Sphaceloma</taxon>
    </lineage>
</organism>
<evidence type="ECO:0000313" key="3">
    <source>
        <dbReference type="EMBL" id="PNS21479.1"/>
    </source>
</evidence>
<feature type="region of interest" description="Disordered" evidence="1">
    <location>
        <begin position="370"/>
        <end position="402"/>
    </location>
</feature>
<feature type="domain" description="DDH" evidence="2">
    <location>
        <begin position="63"/>
        <end position="183"/>
    </location>
</feature>
<dbReference type="PANTHER" id="PTHR30255:SF2">
    <property type="entry name" value="SINGLE-STRANDED-DNA-SPECIFIC EXONUCLEASE RECJ"/>
    <property type="match status" value="1"/>
</dbReference>
<feature type="compositionally biased region" description="Basic and acidic residues" evidence="1">
    <location>
        <begin position="447"/>
        <end position="459"/>
    </location>
</feature>
<dbReference type="STRING" id="2082308.A0A2K1R2G0"/>
<feature type="compositionally biased region" description="Basic and acidic residues" evidence="1">
    <location>
        <begin position="1"/>
        <end position="23"/>
    </location>
</feature>
<dbReference type="Pfam" id="PF01368">
    <property type="entry name" value="DHH"/>
    <property type="match status" value="1"/>
</dbReference>
<protein>
    <submittedName>
        <fullName evidence="3">Exportin-1</fullName>
    </submittedName>
</protein>
<dbReference type="EMBL" id="NKHZ01000011">
    <property type="protein sequence ID" value="PNS21479.1"/>
    <property type="molecule type" value="Genomic_DNA"/>
</dbReference>
<accession>A0A2K1R2G0</accession>
<comment type="caution">
    <text evidence="3">The sequence shown here is derived from an EMBL/GenBank/DDBJ whole genome shotgun (WGS) entry which is preliminary data.</text>
</comment>
<reference evidence="3 4" key="1">
    <citation type="submission" date="2017-06" db="EMBL/GenBank/DDBJ databases">
        <title>Draft genome sequence of a variant of Elsinoe murrayae.</title>
        <authorList>
            <person name="Cheng Q."/>
        </authorList>
    </citation>
    <scope>NUCLEOTIDE SEQUENCE [LARGE SCALE GENOMIC DNA]</scope>
    <source>
        <strain evidence="3 4">CQ-2017a</strain>
    </source>
</reference>
<feature type="region of interest" description="Disordered" evidence="1">
    <location>
        <begin position="447"/>
        <end position="490"/>
    </location>
</feature>
<feature type="compositionally biased region" description="Acidic residues" evidence="1">
    <location>
        <begin position="376"/>
        <end position="385"/>
    </location>
</feature>
<dbReference type="AlphaFoldDB" id="A0A2K1R2G0"/>
<dbReference type="Proteomes" id="UP000243797">
    <property type="component" value="Unassembled WGS sequence"/>
</dbReference>
<feature type="region of interest" description="Disordered" evidence="1">
    <location>
        <begin position="1"/>
        <end position="38"/>
    </location>
</feature>
<sequence length="490" mass="54238">MKRKDAPAKERPSPKKRRPDIPDYHVTPTVKDTDGRDIWPAPLDQINRARDTIRACAAAGKRTIICPDKDADGLGSGVILHHTLRILGLSPDLISVHLLDKGNNVHCESERARLASQSPSYLFVLDHGSRSSPPLVSSPDCTTLIIDHHHSDPTSFPQASSFVTACHSPPVATTSLLTYHLCCPLHPTIPSDLSWHCIVGTHGDLGTTLKWSPPFPDMSGPLKLYTKKAINDAVSLLNAPRRTATFDVITAWSALLSAEHPKDILTNRRLLAARAEVNDEIERCTHTAPKFSADGKVAVFRIRSRAQVHPVIATRWAGHLNSKALEIVLVANEGYLDGKVNFSCRVARCARGRGDEVDIIRALRGYAGLDNGEGKEEQEEQEEEQQQQQQEEEKVKVTEEKKKKKKRLPLLERLGDDFARGHVQASGGIVSQDEFEELMLLMRVGEKTEAQKKKDEERANASPTKGRKTIDKAQTNTLMGYFGKKKEAVS</sequence>
<dbReference type="InterPro" id="IPR051673">
    <property type="entry name" value="SSDNA_exonuclease_RecJ"/>
</dbReference>
<dbReference type="InParanoid" id="A0A2K1R2G0"/>
<name>A0A2K1R2G0_9PEZI</name>
<dbReference type="Gene3D" id="3.90.1640.30">
    <property type="match status" value="1"/>
</dbReference>
<evidence type="ECO:0000313" key="4">
    <source>
        <dbReference type="Proteomes" id="UP000243797"/>
    </source>
</evidence>
<keyword evidence="4" id="KW-1185">Reference proteome</keyword>
<feature type="compositionally biased region" description="Basic and acidic residues" evidence="1">
    <location>
        <begin position="391"/>
        <end position="401"/>
    </location>
</feature>
<dbReference type="InterPro" id="IPR038763">
    <property type="entry name" value="DHH_sf"/>
</dbReference>
<evidence type="ECO:0000259" key="2">
    <source>
        <dbReference type="Pfam" id="PF01368"/>
    </source>
</evidence>
<proteinExistence type="predicted"/>
<gene>
    <name evidence="3" type="ORF">CAC42_1258</name>
</gene>
<dbReference type="PANTHER" id="PTHR30255">
    <property type="entry name" value="SINGLE-STRANDED-DNA-SPECIFIC EXONUCLEASE RECJ"/>
    <property type="match status" value="1"/>
</dbReference>
<dbReference type="OrthoDB" id="284473at2759"/>
<dbReference type="InterPro" id="IPR001667">
    <property type="entry name" value="DDH_dom"/>
</dbReference>
<evidence type="ECO:0000256" key="1">
    <source>
        <dbReference type="SAM" id="MobiDB-lite"/>
    </source>
</evidence>
<dbReference type="SUPFAM" id="SSF64182">
    <property type="entry name" value="DHH phosphoesterases"/>
    <property type="match status" value="1"/>
</dbReference>
<dbReference type="GO" id="GO:0004527">
    <property type="term" value="F:exonuclease activity"/>
    <property type="evidence" value="ECO:0007669"/>
    <property type="project" value="UniProtKB-KW"/>
</dbReference>